<dbReference type="GeneID" id="140705519"/>
<feature type="compositionally biased region" description="Basic and acidic residues" evidence="1">
    <location>
        <begin position="40"/>
        <end position="55"/>
    </location>
</feature>
<evidence type="ECO:0000313" key="2">
    <source>
        <dbReference type="Proteomes" id="UP001652642"/>
    </source>
</evidence>
<proteinExistence type="predicted"/>
<evidence type="ECO:0000256" key="1">
    <source>
        <dbReference type="SAM" id="MobiDB-lite"/>
    </source>
</evidence>
<protein>
    <submittedName>
        <fullName evidence="3">Coiled-coil domain-containing protein 195</fullName>
    </submittedName>
</protein>
<feature type="region of interest" description="Disordered" evidence="1">
    <location>
        <begin position="29"/>
        <end position="67"/>
    </location>
</feature>
<accession>A0ABM5FVC7</accession>
<name>A0ABM5FVC7_9SAUR</name>
<dbReference type="RefSeq" id="XP_072849339.1">
    <property type="nucleotide sequence ID" value="XM_072993238.1"/>
</dbReference>
<organism evidence="2 3">
    <name type="scientific">Pogona vitticeps</name>
    <name type="common">central bearded dragon</name>
    <dbReference type="NCBI Taxonomy" id="103695"/>
    <lineage>
        <taxon>Eukaryota</taxon>
        <taxon>Metazoa</taxon>
        <taxon>Chordata</taxon>
        <taxon>Craniata</taxon>
        <taxon>Vertebrata</taxon>
        <taxon>Euteleostomi</taxon>
        <taxon>Lepidosauria</taxon>
        <taxon>Squamata</taxon>
        <taxon>Bifurcata</taxon>
        <taxon>Unidentata</taxon>
        <taxon>Episquamata</taxon>
        <taxon>Toxicofera</taxon>
        <taxon>Iguania</taxon>
        <taxon>Acrodonta</taxon>
        <taxon>Agamidae</taxon>
        <taxon>Amphibolurinae</taxon>
        <taxon>Pogona</taxon>
    </lineage>
</organism>
<gene>
    <name evidence="3" type="primary">CCDC195</name>
</gene>
<keyword evidence="2" id="KW-1185">Reference proteome</keyword>
<sequence>MEGNKRLMRVIQQMRSEIIKLERENRALRGELKFGGQNRAKWDDRGGEEDQKDETQGLTDSGEEADSSLLALRRNVSADSALTLQEQKGNIMTVRRYSISSSVPSYSGNKHHKPDKRNPLKGALEVKGIIKPPAFPADVQLNNKEEKGCTKIPADCLSSNTSNKRRSFQDHVYKCRGKVKAVSFLLPVDVSSCSENQGSFTCPQNEDTKQLSTIIEKDM</sequence>
<dbReference type="Proteomes" id="UP001652642">
    <property type="component" value="Chromosome 3"/>
</dbReference>
<reference evidence="3" key="1">
    <citation type="submission" date="2025-08" db="UniProtKB">
        <authorList>
            <consortium name="RefSeq"/>
        </authorList>
    </citation>
    <scope>IDENTIFICATION</scope>
</reference>
<evidence type="ECO:0000313" key="3">
    <source>
        <dbReference type="RefSeq" id="XP_072849339.1"/>
    </source>
</evidence>